<dbReference type="AlphaFoldDB" id="A0A3R6ZPH7"/>
<gene>
    <name evidence="1" type="ORF">DYB32_005471</name>
</gene>
<accession>A0A3R6ZPH7</accession>
<name>A0A3R6ZPH7_9STRA</name>
<dbReference type="EMBL" id="QUSY01000486">
    <property type="protein sequence ID" value="RHY29067.1"/>
    <property type="molecule type" value="Genomic_DNA"/>
</dbReference>
<dbReference type="Proteomes" id="UP000285060">
    <property type="component" value="Unassembled WGS sequence"/>
</dbReference>
<keyword evidence="2" id="KW-1185">Reference proteome</keyword>
<sequence length="160" mass="18136">MSYRRACYTCQKHRNTDDKTAVCECEGEFNVSAAAQANLPHQTRPLHPTSHGSVVECIVNGMTMALSSDHRSHFAHYATFLFDKPALIDSYNHWMQSWATRLNHRLASSFQTSVAEIARAVAQRHTPSRPNMDGDEEQDSFTQSIGVEYFVAQLREVYLV</sequence>
<comment type="caution">
    <text evidence="1">The sequence shown here is derived from an EMBL/GenBank/DDBJ whole genome shotgun (WGS) entry which is preliminary data.</text>
</comment>
<organism evidence="1 2">
    <name type="scientific">Aphanomyces invadans</name>
    <dbReference type="NCBI Taxonomy" id="157072"/>
    <lineage>
        <taxon>Eukaryota</taxon>
        <taxon>Sar</taxon>
        <taxon>Stramenopiles</taxon>
        <taxon>Oomycota</taxon>
        <taxon>Saprolegniomycetes</taxon>
        <taxon>Saprolegniales</taxon>
        <taxon>Verrucalvaceae</taxon>
        <taxon>Aphanomyces</taxon>
    </lineage>
</organism>
<reference evidence="1 2" key="1">
    <citation type="submission" date="2018-08" db="EMBL/GenBank/DDBJ databases">
        <title>Aphanomyces genome sequencing and annotation.</title>
        <authorList>
            <person name="Minardi D."/>
            <person name="Oidtmann B."/>
            <person name="Van Der Giezen M."/>
            <person name="Studholme D.J."/>
        </authorList>
    </citation>
    <scope>NUCLEOTIDE SEQUENCE [LARGE SCALE GENOMIC DNA]</scope>
    <source>
        <strain evidence="1 2">NJM0002</strain>
    </source>
</reference>
<protein>
    <submittedName>
        <fullName evidence="1">Uncharacterized protein</fullName>
    </submittedName>
</protein>
<evidence type="ECO:0000313" key="2">
    <source>
        <dbReference type="Proteomes" id="UP000285060"/>
    </source>
</evidence>
<dbReference type="VEuPathDB" id="FungiDB:H310_04312"/>
<proteinExistence type="predicted"/>
<evidence type="ECO:0000313" key="1">
    <source>
        <dbReference type="EMBL" id="RHY29067.1"/>
    </source>
</evidence>